<evidence type="ECO:0000313" key="4">
    <source>
        <dbReference type="Proteomes" id="UP000660668"/>
    </source>
</evidence>
<accession>A0A930YK99</accession>
<feature type="signal peptide" evidence="2">
    <location>
        <begin position="1"/>
        <end position="20"/>
    </location>
</feature>
<evidence type="ECO:0000256" key="1">
    <source>
        <dbReference type="SAM" id="MobiDB-lite"/>
    </source>
</evidence>
<keyword evidence="4" id="KW-1185">Reference proteome</keyword>
<dbReference type="RefSeq" id="WP_194698170.1">
    <property type="nucleotide sequence ID" value="NZ_JADKPO010000037.1"/>
</dbReference>
<evidence type="ECO:0000313" key="3">
    <source>
        <dbReference type="EMBL" id="MBF4770023.1"/>
    </source>
</evidence>
<name>A0A930YK99_9ACTN</name>
<dbReference type="EMBL" id="JADKPO010000037">
    <property type="protein sequence ID" value="MBF4770023.1"/>
    <property type="molecule type" value="Genomic_DNA"/>
</dbReference>
<keyword evidence="2" id="KW-0732">Signal</keyword>
<proteinExistence type="predicted"/>
<protein>
    <submittedName>
        <fullName evidence="3">YtxH domain-containing protein</fullName>
    </submittedName>
</protein>
<evidence type="ECO:0000256" key="2">
    <source>
        <dbReference type="SAM" id="SignalP"/>
    </source>
</evidence>
<dbReference type="AlphaFoldDB" id="A0A930YK99"/>
<feature type="region of interest" description="Disordered" evidence="1">
    <location>
        <begin position="67"/>
        <end position="115"/>
    </location>
</feature>
<feature type="chain" id="PRO_5039136916" evidence="2">
    <location>
        <begin position="21"/>
        <end position="115"/>
    </location>
</feature>
<sequence>MKKLTLLIAFAVGYVLGAQAGRQRYEQIKKAAFKVKDDPRVQSAASTVADTAREQAPVVAQKVSHAAGVAASTAASHSPFGSSSGSNGHDDELLDQLNPESTARQDNPYPQGDLP</sequence>
<comment type="caution">
    <text evidence="3">The sequence shown here is derived from an EMBL/GenBank/DDBJ whole genome shotgun (WGS) entry which is preliminary data.</text>
</comment>
<organism evidence="3 4">
    <name type="scientific">Nocardioides agariphilus</name>
    <dbReference type="NCBI Taxonomy" id="433664"/>
    <lineage>
        <taxon>Bacteria</taxon>
        <taxon>Bacillati</taxon>
        <taxon>Actinomycetota</taxon>
        <taxon>Actinomycetes</taxon>
        <taxon>Propionibacteriales</taxon>
        <taxon>Nocardioidaceae</taxon>
        <taxon>Nocardioides</taxon>
    </lineage>
</organism>
<reference evidence="3" key="1">
    <citation type="submission" date="2020-11" db="EMBL/GenBank/DDBJ databases">
        <title>Nocardioides cynanchi sp. nov., isolated from soil of rhizosphere of Cynanchum wilfordii.</title>
        <authorList>
            <person name="Lee J.-S."/>
            <person name="Suh M.K."/>
            <person name="Kim J.-S."/>
        </authorList>
    </citation>
    <scope>NUCLEOTIDE SEQUENCE</scope>
    <source>
        <strain evidence="3">KCTC 19276</strain>
    </source>
</reference>
<dbReference type="Proteomes" id="UP000660668">
    <property type="component" value="Unassembled WGS sequence"/>
</dbReference>
<feature type="compositionally biased region" description="Low complexity" evidence="1">
    <location>
        <begin position="67"/>
        <end position="86"/>
    </location>
</feature>
<gene>
    <name evidence="3" type="ORF">ISU10_19805</name>
</gene>